<proteinExistence type="predicted"/>
<keyword evidence="2" id="KW-1133">Transmembrane helix</keyword>
<evidence type="ECO:0000313" key="3">
    <source>
        <dbReference type="EMBL" id="CAG6550406.1"/>
    </source>
</evidence>
<dbReference type="AlphaFoldDB" id="A0A8D8IE20"/>
<protein>
    <submittedName>
        <fullName evidence="3">(northern house mosquito) hypothetical protein</fullName>
    </submittedName>
</protein>
<feature type="compositionally biased region" description="Basic residues" evidence="1">
    <location>
        <begin position="53"/>
        <end position="66"/>
    </location>
</feature>
<feature type="transmembrane region" description="Helical" evidence="2">
    <location>
        <begin position="20"/>
        <end position="38"/>
    </location>
</feature>
<dbReference type="EMBL" id="HBUE01350209">
    <property type="protein sequence ID" value="CAG6602700.1"/>
    <property type="molecule type" value="Transcribed_RNA"/>
</dbReference>
<feature type="region of interest" description="Disordered" evidence="1">
    <location>
        <begin position="51"/>
        <end position="77"/>
    </location>
</feature>
<name>A0A8D8IE20_CULPI</name>
<sequence>MFQGHWSPNHSEAKRTHSTLFFFSSSFFFSLFCDLLFLSPHGTWNSRVTVPPRGRRSVSRNGRRKKSVDCLGRRRRRSRRDDVKLNYLNHNQRADTNRITALNLEPFCRVATQTTRAVTLEGGLRINLSTLLGTQHTWPGIPQRSSPDSSE</sequence>
<accession>A0A8D8IE20</accession>
<keyword evidence="2" id="KW-0472">Membrane</keyword>
<evidence type="ECO:0000256" key="1">
    <source>
        <dbReference type="SAM" id="MobiDB-lite"/>
    </source>
</evidence>
<organism evidence="3">
    <name type="scientific">Culex pipiens</name>
    <name type="common">House mosquito</name>
    <dbReference type="NCBI Taxonomy" id="7175"/>
    <lineage>
        <taxon>Eukaryota</taxon>
        <taxon>Metazoa</taxon>
        <taxon>Ecdysozoa</taxon>
        <taxon>Arthropoda</taxon>
        <taxon>Hexapoda</taxon>
        <taxon>Insecta</taxon>
        <taxon>Pterygota</taxon>
        <taxon>Neoptera</taxon>
        <taxon>Endopterygota</taxon>
        <taxon>Diptera</taxon>
        <taxon>Nematocera</taxon>
        <taxon>Culicoidea</taxon>
        <taxon>Culicidae</taxon>
        <taxon>Culicinae</taxon>
        <taxon>Culicini</taxon>
        <taxon>Culex</taxon>
        <taxon>Culex</taxon>
    </lineage>
</organism>
<evidence type="ECO:0000256" key="2">
    <source>
        <dbReference type="SAM" id="Phobius"/>
    </source>
</evidence>
<reference evidence="3" key="1">
    <citation type="submission" date="2021-05" db="EMBL/GenBank/DDBJ databases">
        <authorList>
            <person name="Alioto T."/>
            <person name="Alioto T."/>
            <person name="Gomez Garrido J."/>
        </authorList>
    </citation>
    <scope>NUCLEOTIDE SEQUENCE</scope>
</reference>
<dbReference type="EMBL" id="HBUE01243111">
    <property type="protein sequence ID" value="CAG6550406.1"/>
    <property type="molecule type" value="Transcribed_RNA"/>
</dbReference>
<keyword evidence="2" id="KW-0812">Transmembrane</keyword>